<gene>
    <name evidence="1" type="ORF">J120_00765</name>
</gene>
<evidence type="ECO:0000313" key="1">
    <source>
        <dbReference type="EMBL" id="KIX85493.1"/>
    </source>
</evidence>
<dbReference type="Proteomes" id="UP000032214">
    <property type="component" value="Unassembled WGS sequence"/>
</dbReference>
<proteinExistence type="predicted"/>
<keyword evidence="2" id="KW-1185">Reference proteome</keyword>
<accession>A0A0D2JMA0</accession>
<sequence>MHLAIKILIIYGVALRVGTSQTTPIKPNFELFQTNTWTRPSLDMALKPTLKNSNHKNESLITSTPSDLPDSSHFNKIVRLLSSMYILYSSYYSYCSIYKDNAHASSWLEDCLYRLTPTWLNRSTRHIRFGYALAAITLKALCYQTIAHGLYRASNMTLLDAAELLIIRTKRLLKTLIVS</sequence>
<reference evidence="1 2" key="1">
    <citation type="journal article" date="2013" name="Proc. Natl. Acad. Sci. U.S.A.">
        <title>Candidate phylum TM6 genome recovered from a hospital sink biofilm provides genomic insights into this uncultivated phylum.</title>
        <authorList>
            <person name="McLean J.S."/>
            <person name="Lombardo M.J."/>
            <person name="Badger J.H."/>
            <person name="Edlund A."/>
            <person name="Novotny M."/>
            <person name="Yee-Greenbaum J."/>
            <person name="Vyahhi N."/>
            <person name="Hall A.P."/>
            <person name="Yang Y."/>
            <person name="Dupont C.L."/>
            <person name="Ziegler M.G."/>
            <person name="Chitsaz H."/>
            <person name="Allen A.E."/>
            <person name="Yooseph S."/>
            <person name="Tesler G."/>
            <person name="Pevzner P.A."/>
            <person name="Friedman R.M."/>
            <person name="Nealson K.H."/>
            <person name="Venter J.C."/>
            <person name="Lasken R.S."/>
        </authorList>
    </citation>
    <scope>NUCLEOTIDE SEQUENCE [LARGE SCALE GENOMIC DNA]</scope>
    <source>
        <strain evidence="1 2">TM6SC1</strain>
    </source>
</reference>
<organism evidence="1 2">
    <name type="scientific">candidate division TM6 bacterium JCVI TM6SC1</name>
    <dbReference type="NCBI Taxonomy" id="1306947"/>
    <lineage>
        <taxon>Bacteria</taxon>
        <taxon>Candidatus Babelota</taxon>
        <taxon>Vermiphilus</taxon>
    </lineage>
</organism>
<protein>
    <submittedName>
        <fullName evidence="1">Uncharacterized protein</fullName>
    </submittedName>
</protein>
<dbReference type="AlphaFoldDB" id="A0A0D2JMA0"/>
<evidence type="ECO:0000313" key="2">
    <source>
        <dbReference type="Proteomes" id="UP000032214"/>
    </source>
</evidence>
<dbReference type="EMBL" id="ARQD01000001">
    <property type="protein sequence ID" value="KIX85493.1"/>
    <property type="molecule type" value="Genomic_DNA"/>
</dbReference>
<dbReference type="STRING" id="1306947.J120_00765"/>
<comment type="caution">
    <text evidence="1">The sequence shown here is derived from an EMBL/GenBank/DDBJ whole genome shotgun (WGS) entry which is preliminary data.</text>
</comment>
<name>A0A0D2JMA0_9BACT</name>